<dbReference type="EMBL" id="LR798270">
    <property type="protein sequence ID" value="CAB5218864.1"/>
    <property type="molecule type" value="Genomic_DNA"/>
</dbReference>
<accession>A0A6J5L479</accession>
<protein>
    <submittedName>
        <fullName evidence="1">Uncharacterized protein</fullName>
    </submittedName>
</protein>
<evidence type="ECO:0000313" key="2">
    <source>
        <dbReference type="EMBL" id="CAB5218864.1"/>
    </source>
</evidence>
<gene>
    <name evidence="1" type="ORF">UFOVP109_23</name>
    <name evidence="2" type="ORF">UFOVP224_3</name>
</gene>
<reference evidence="1" key="1">
    <citation type="submission" date="2020-04" db="EMBL/GenBank/DDBJ databases">
        <authorList>
            <person name="Chiriac C."/>
            <person name="Salcher M."/>
            <person name="Ghai R."/>
            <person name="Kavagutti S V."/>
        </authorList>
    </citation>
    <scope>NUCLEOTIDE SEQUENCE</scope>
</reference>
<organism evidence="1">
    <name type="scientific">uncultured Caudovirales phage</name>
    <dbReference type="NCBI Taxonomy" id="2100421"/>
    <lineage>
        <taxon>Viruses</taxon>
        <taxon>Duplodnaviria</taxon>
        <taxon>Heunggongvirae</taxon>
        <taxon>Uroviricota</taxon>
        <taxon>Caudoviricetes</taxon>
        <taxon>Peduoviridae</taxon>
        <taxon>Maltschvirus</taxon>
        <taxon>Maltschvirus maltsch</taxon>
    </lineage>
</organism>
<sequence length="76" mass="9134">MIPPLDSRLKIDLWNRQYHANPRLQRLSWGKYLGYTISSIPMQYIHWTIQNHEDPAVRQQFIDEMIDRELPAPDSE</sequence>
<dbReference type="EMBL" id="LR796227">
    <property type="protein sequence ID" value="CAB4128086.1"/>
    <property type="molecule type" value="Genomic_DNA"/>
</dbReference>
<proteinExistence type="predicted"/>
<name>A0A6J5L479_9CAUD</name>
<evidence type="ECO:0000313" key="1">
    <source>
        <dbReference type="EMBL" id="CAB4128086.1"/>
    </source>
</evidence>